<reference evidence="3" key="1">
    <citation type="journal article" date="2021" name="BMC Genomics">
        <title>Chromosome-level genome assembly and manually-curated proteome of model necrotroph Parastagonospora nodorum Sn15 reveals a genome-wide trove of candidate effector homologs, and redundancy of virulence-related functions within an accessory chromosome.</title>
        <authorList>
            <person name="Bertazzoni S."/>
            <person name="Jones D.A.B."/>
            <person name="Phan H.T."/>
            <person name="Tan K.-C."/>
            <person name="Hane J.K."/>
        </authorList>
    </citation>
    <scope>NUCLEOTIDE SEQUENCE [LARGE SCALE GENOMIC DNA]</scope>
    <source>
        <strain evidence="3">SN15 / ATCC MYA-4574 / FGSC 10173)</strain>
    </source>
</reference>
<proteinExistence type="predicted"/>
<sequence>MQLSLMNTVLVFANGVASQAIAFNITAISAANNASRLECWQLHASPKPGRGAVNFDLGDFDQALVGILPPNATTGLLTNAPKVQYSLIMAGLAHITTPHSGLPSYLNEVWIQGGRHGWLIAADLIEFAAQGHVTTFPGTERTVIAQFPVAGNKPPAHSVLHLGPCTYADLAEL</sequence>
<evidence type="ECO:0000313" key="2">
    <source>
        <dbReference type="EMBL" id="QRD01666.1"/>
    </source>
</evidence>
<dbReference type="VEuPathDB" id="FungiDB:JI435_145880"/>
<dbReference type="Proteomes" id="UP000663193">
    <property type="component" value="Chromosome 12"/>
</dbReference>
<feature type="chain" id="PRO_5031128705" evidence="1">
    <location>
        <begin position="19"/>
        <end position="173"/>
    </location>
</feature>
<dbReference type="OrthoDB" id="3223416at2759"/>
<name>A0A7U2FAH2_PHANO</name>
<keyword evidence="3" id="KW-1185">Reference proteome</keyword>
<organism evidence="2 3">
    <name type="scientific">Phaeosphaeria nodorum (strain SN15 / ATCC MYA-4574 / FGSC 10173)</name>
    <name type="common">Glume blotch fungus</name>
    <name type="synonym">Parastagonospora nodorum</name>
    <dbReference type="NCBI Taxonomy" id="321614"/>
    <lineage>
        <taxon>Eukaryota</taxon>
        <taxon>Fungi</taxon>
        <taxon>Dikarya</taxon>
        <taxon>Ascomycota</taxon>
        <taxon>Pezizomycotina</taxon>
        <taxon>Dothideomycetes</taxon>
        <taxon>Pleosporomycetidae</taxon>
        <taxon>Pleosporales</taxon>
        <taxon>Pleosporineae</taxon>
        <taxon>Phaeosphaeriaceae</taxon>
        <taxon>Parastagonospora</taxon>
    </lineage>
</organism>
<accession>A0A7U2FAH2</accession>
<dbReference type="EMBL" id="CP069034">
    <property type="protein sequence ID" value="QRD01666.1"/>
    <property type="molecule type" value="Genomic_DNA"/>
</dbReference>
<dbReference type="AlphaFoldDB" id="A0A7U2FAH2"/>
<gene>
    <name evidence="2" type="ORF">JI435_145880</name>
</gene>
<keyword evidence="1" id="KW-0732">Signal</keyword>
<evidence type="ECO:0000313" key="3">
    <source>
        <dbReference type="Proteomes" id="UP000663193"/>
    </source>
</evidence>
<evidence type="ECO:0000256" key="1">
    <source>
        <dbReference type="SAM" id="SignalP"/>
    </source>
</evidence>
<protein>
    <submittedName>
        <fullName evidence="2">Uncharacterized protein</fullName>
    </submittedName>
</protein>
<feature type="signal peptide" evidence="1">
    <location>
        <begin position="1"/>
        <end position="18"/>
    </location>
</feature>